<evidence type="ECO:0000313" key="1">
    <source>
        <dbReference type="EMBL" id="POF32355.1"/>
    </source>
</evidence>
<reference evidence="1 2" key="1">
    <citation type="submission" date="2018-01" db="EMBL/GenBank/DDBJ databases">
        <title>Genomic Encyclopedia of Archaeal and Bacterial Type Strains, Phase II (KMG-II): from individual species to whole genera.</title>
        <authorList>
            <person name="Goeker M."/>
        </authorList>
    </citation>
    <scope>NUCLEOTIDE SEQUENCE [LARGE SCALE GENOMIC DNA]</scope>
    <source>
        <strain evidence="1 2">DSM 17023</strain>
    </source>
</reference>
<proteinExistence type="predicted"/>
<accession>A0A2S3UXA4</accession>
<dbReference type="Proteomes" id="UP000236959">
    <property type="component" value="Unassembled WGS sequence"/>
</dbReference>
<keyword evidence="2" id="KW-1185">Reference proteome</keyword>
<name>A0A2S3UXA4_9HYPH</name>
<comment type="caution">
    <text evidence="1">The sequence shown here is derived from an EMBL/GenBank/DDBJ whole genome shotgun (WGS) entry which is preliminary data.</text>
</comment>
<organism evidence="1 2">
    <name type="scientific">Roseibium marinum</name>
    <dbReference type="NCBI Taxonomy" id="281252"/>
    <lineage>
        <taxon>Bacteria</taxon>
        <taxon>Pseudomonadati</taxon>
        <taxon>Pseudomonadota</taxon>
        <taxon>Alphaproteobacteria</taxon>
        <taxon>Hyphomicrobiales</taxon>
        <taxon>Stappiaceae</taxon>
        <taxon>Roseibium</taxon>
    </lineage>
</organism>
<dbReference type="EMBL" id="PPCN01000003">
    <property type="protein sequence ID" value="POF32355.1"/>
    <property type="molecule type" value="Genomic_DNA"/>
</dbReference>
<sequence length="87" mass="10513">MTTRRWRRWRRRHLARTIVVERHIGLGMRMDDREAGQSEEFLDPAFEILFLLHEDLFAVERMPGVGVKSYFFRKNVRSSAMKMSDER</sequence>
<gene>
    <name evidence="1" type="ORF">CLV41_103278</name>
</gene>
<protein>
    <submittedName>
        <fullName evidence="1">Uncharacterized protein</fullName>
    </submittedName>
</protein>
<dbReference type="AlphaFoldDB" id="A0A2S3UXA4"/>
<evidence type="ECO:0000313" key="2">
    <source>
        <dbReference type="Proteomes" id="UP000236959"/>
    </source>
</evidence>